<dbReference type="InterPro" id="IPR049326">
    <property type="entry name" value="Rhodopsin_dom_fungi"/>
</dbReference>
<feature type="transmembrane region" description="Helical" evidence="6">
    <location>
        <begin position="504"/>
        <end position="527"/>
    </location>
</feature>
<evidence type="ECO:0000313" key="9">
    <source>
        <dbReference type="EMBL" id="OOO11388.1"/>
    </source>
</evidence>
<feature type="transmembrane region" description="Helical" evidence="6">
    <location>
        <begin position="584"/>
        <end position="604"/>
    </location>
</feature>
<dbReference type="EMBL" id="MKZY01000003">
    <property type="protein sequence ID" value="OOO11388.1"/>
    <property type="molecule type" value="Genomic_DNA"/>
</dbReference>
<dbReference type="VEuPathDB" id="FungiDB:AO090102000482"/>
<dbReference type="Proteomes" id="UP000190312">
    <property type="component" value="Unassembled WGS sequence"/>
</dbReference>
<dbReference type="Pfam" id="PF01494">
    <property type="entry name" value="FAD_binding_3"/>
    <property type="match status" value="1"/>
</dbReference>
<dbReference type="InterPro" id="IPR002938">
    <property type="entry name" value="FAD-bd"/>
</dbReference>
<dbReference type="GO" id="GO:0071949">
    <property type="term" value="F:FAD binding"/>
    <property type="evidence" value="ECO:0007669"/>
    <property type="project" value="InterPro"/>
</dbReference>
<feature type="domain" description="FAD-binding" evidence="7">
    <location>
        <begin position="15"/>
        <end position="349"/>
    </location>
</feature>
<evidence type="ECO:0000259" key="8">
    <source>
        <dbReference type="Pfam" id="PF20684"/>
    </source>
</evidence>
<evidence type="ECO:0000256" key="4">
    <source>
        <dbReference type="ARBA" id="ARBA00023002"/>
    </source>
</evidence>
<evidence type="ECO:0000313" key="10">
    <source>
        <dbReference type="Proteomes" id="UP000190312"/>
    </source>
</evidence>
<evidence type="ECO:0000256" key="3">
    <source>
        <dbReference type="ARBA" id="ARBA00022827"/>
    </source>
</evidence>
<keyword evidence="3" id="KW-0274">FAD</keyword>
<organism evidence="9 10">
    <name type="scientific">Aspergillus oryzae</name>
    <name type="common">Yellow koji mold</name>
    <dbReference type="NCBI Taxonomy" id="5062"/>
    <lineage>
        <taxon>Eukaryota</taxon>
        <taxon>Fungi</taxon>
        <taxon>Dikarya</taxon>
        <taxon>Ascomycota</taxon>
        <taxon>Pezizomycotina</taxon>
        <taxon>Eurotiomycetes</taxon>
        <taxon>Eurotiomycetidae</taxon>
        <taxon>Eurotiales</taxon>
        <taxon>Aspergillaceae</taxon>
        <taxon>Aspergillus</taxon>
        <taxon>Aspergillus subgen. Circumdati</taxon>
    </lineage>
</organism>
<feature type="transmembrane region" description="Helical" evidence="6">
    <location>
        <begin position="474"/>
        <end position="492"/>
    </location>
</feature>
<protein>
    <submittedName>
        <fullName evidence="9">Monooxygenase FAD-binding protein</fullName>
    </submittedName>
</protein>
<keyword evidence="5 9" id="KW-0503">Monooxygenase</keyword>
<comment type="caution">
    <text evidence="9">The sequence shown here is derived from an EMBL/GenBank/DDBJ whole genome shotgun (WGS) entry which is preliminary data.</text>
</comment>
<evidence type="ECO:0000256" key="2">
    <source>
        <dbReference type="ARBA" id="ARBA00022630"/>
    </source>
</evidence>
<dbReference type="SUPFAM" id="SSF51905">
    <property type="entry name" value="FAD/NAD(P)-binding domain"/>
    <property type="match status" value="1"/>
</dbReference>
<dbReference type="Gene3D" id="3.50.50.60">
    <property type="entry name" value="FAD/NAD(P)-binding domain"/>
    <property type="match status" value="1"/>
</dbReference>
<evidence type="ECO:0000256" key="1">
    <source>
        <dbReference type="ARBA" id="ARBA00007992"/>
    </source>
</evidence>
<keyword evidence="2" id="KW-0285">Flavoprotein</keyword>
<keyword evidence="6" id="KW-1133">Transmembrane helix</keyword>
<proteinExistence type="inferred from homology"/>
<evidence type="ECO:0000256" key="6">
    <source>
        <dbReference type="SAM" id="Phobius"/>
    </source>
</evidence>
<dbReference type="AlphaFoldDB" id="A0A1S9DQM2"/>
<accession>A0A1S9DQM2</accession>
<name>A0A1S9DQM2_ASPOZ</name>
<feature type="domain" description="Rhodopsin" evidence="8">
    <location>
        <begin position="443"/>
        <end position="648"/>
    </location>
</feature>
<dbReference type="PRINTS" id="PR00420">
    <property type="entry name" value="RNGMNOXGNASE"/>
</dbReference>
<feature type="transmembrane region" description="Helical" evidence="6">
    <location>
        <begin position="624"/>
        <end position="643"/>
    </location>
</feature>
<comment type="similarity">
    <text evidence="1">Belongs to the paxM FAD-dependent monooxygenase family.</text>
</comment>
<evidence type="ECO:0000259" key="7">
    <source>
        <dbReference type="Pfam" id="PF01494"/>
    </source>
</evidence>
<dbReference type="PANTHER" id="PTHR13789">
    <property type="entry name" value="MONOOXYGENASE"/>
    <property type="match status" value="1"/>
</dbReference>
<keyword evidence="6" id="KW-0472">Membrane</keyword>
<dbReference type="InterPro" id="IPR050493">
    <property type="entry name" value="FAD-dep_Monooxygenase_BioMet"/>
</dbReference>
<gene>
    <name evidence="9" type="ORF">OAory_01078580</name>
</gene>
<reference evidence="9 10" key="1">
    <citation type="submission" date="2016-10" db="EMBL/GenBank/DDBJ databases">
        <title>Genome sequencing of Aspergillus oryzae BCC7051.</title>
        <authorList>
            <person name="Thammarongtham C."/>
            <person name="Vorapreeda T."/>
            <person name="Nookaew I."/>
            <person name="Srisuk T."/>
            <person name="Land M."/>
            <person name="Jeennor S."/>
            <person name="Laoteng K."/>
        </authorList>
    </citation>
    <scope>NUCLEOTIDE SEQUENCE [LARGE SCALE GENOMIC DNA]</scope>
    <source>
        <strain evidence="9 10">BCC7051</strain>
    </source>
</reference>
<feature type="transmembrane region" description="Helical" evidence="6">
    <location>
        <begin position="547"/>
        <end position="572"/>
    </location>
</feature>
<dbReference type="SUPFAM" id="SSF54373">
    <property type="entry name" value="FAD-linked reductases, C-terminal domain"/>
    <property type="match status" value="1"/>
</dbReference>
<evidence type="ECO:0000256" key="5">
    <source>
        <dbReference type="ARBA" id="ARBA00023033"/>
    </source>
</evidence>
<dbReference type="Pfam" id="PF20684">
    <property type="entry name" value="Fung_rhodopsin"/>
    <property type="match status" value="1"/>
</dbReference>
<keyword evidence="4" id="KW-0560">Oxidoreductase</keyword>
<keyword evidence="6" id="KW-0812">Transmembrane</keyword>
<dbReference type="VEuPathDB" id="FungiDB:AO090701001157"/>
<sequence>MSQPIYESTSAAKLSIAIVGAGIGGLSAAIALARDGHHVTVYESTPELSEIGAGVQMSPNGVRYWLNWGINEDLWQKSSLPSELNMRRWRDGGFIARTELNPDFEKRFGAPYLVIHRAELHSVLCQHALKQGVDVRTSSRAVDYDMDAPTITLATGEIVRPDLVVAVDGINSFARTKLLGSTEKGGPRKTGVAAYRLIVEVSDLLADAETAWIVSNPNLNLWLGNNCSAMAYMISNGTRLNLVLSHPDASDTSNMSQEELTQEMMSYFHDWDPMLMKIVQKKKSIHNWPLFEVEPLDKWVSDSGKFILIGDAAHAMVPYLSMGVTMAVEDAATLSKALAYVTDKRDLRLVLQLVEKLRICRAKQVQQASLANGRVLHLCDGPEQDARDNAMRPSVEGIPLEKSPYGMTDPQTQAWCYGHDVQRDFEKAWERIVGFIGYATISLEADKVGSGIHETEVAKEDLVQYVKLANASQIMYGPLIFITKLSILLLYLRVFAPAKRSWMYIFIHGLLWFNAAFYLADTLLEIFACVPREKIWHPDVHGHCVNVNVMILATAILNTISDFSLLILPIFSVWRLHMRNTQKLGISAIFAAGLFACFSSAMRISISVQKNNTSDRAYDWFPEFLWTSAEISAGIIASSLPAVPSFFRHIRGKASTAISSELQSTRRSNRYNLSKRQRWSSNGASGWRNGPIESLSQMEDNELDEIHEWRCRGSRLVDHGATSIADSRTSQKGILKTVEIDVEETEIR</sequence>
<dbReference type="InterPro" id="IPR036188">
    <property type="entry name" value="FAD/NAD-bd_sf"/>
</dbReference>
<dbReference type="GO" id="GO:0004497">
    <property type="term" value="F:monooxygenase activity"/>
    <property type="evidence" value="ECO:0007669"/>
    <property type="project" value="UniProtKB-KW"/>
</dbReference>
<dbReference type="PANTHER" id="PTHR13789:SF306">
    <property type="entry name" value="HYDROXYLASE, PUTATIVE-RELATED"/>
    <property type="match status" value="1"/>
</dbReference>
<dbReference type="OrthoDB" id="420606at2759"/>